<dbReference type="InParanoid" id="C1FHJ5"/>
<dbReference type="STRING" id="296587.C1FHJ5"/>
<feature type="transmembrane region" description="Helical" evidence="8">
    <location>
        <begin position="103"/>
        <end position="125"/>
    </location>
</feature>
<dbReference type="GO" id="GO:0016020">
    <property type="term" value="C:membrane"/>
    <property type="evidence" value="ECO:0007669"/>
    <property type="project" value="UniProtKB-SubCell"/>
</dbReference>
<gene>
    <name evidence="9" type="ORF">MICPUN_62105</name>
</gene>
<dbReference type="PANTHER" id="PTHR13002:SF1">
    <property type="entry name" value="COMPLEX I ASSEMBLY FACTOR TIMMDC1, MITOCHONDRIAL"/>
    <property type="match status" value="1"/>
</dbReference>
<keyword evidence="5 8" id="KW-0472">Membrane</keyword>
<dbReference type="PANTHER" id="PTHR13002">
    <property type="entry name" value="C3ORF1 PROTEIN-RELATED"/>
    <property type="match status" value="1"/>
</dbReference>
<dbReference type="OMA" id="WIQLKLI"/>
<dbReference type="GO" id="GO:0032981">
    <property type="term" value="P:mitochondrial respiratory chain complex I assembly"/>
    <property type="evidence" value="ECO:0007669"/>
    <property type="project" value="InterPro"/>
</dbReference>
<dbReference type="GO" id="GO:0005739">
    <property type="term" value="C:mitochondrion"/>
    <property type="evidence" value="ECO:0007669"/>
    <property type="project" value="TreeGrafter"/>
</dbReference>
<evidence type="ECO:0000256" key="3">
    <source>
        <dbReference type="ARBA" id="ARBA00022692"/>
    </source>
</evidence>
<dbReference type="EMBL" id="CP001576">
    <property type="protein sequence ID" value="ACO69831.1"/>
    <property type="molecule type" value="Genomic_DNA"/>
</dbReference>
<dbReference type="GeneID" id="8247131"/>
<evidence type="ECO:0000256" key="2">
    <source>
        <dbReference type="ARBA" id="ARBA00008444"/>
    </source>
</evidence>
<dbReference type="AlphaFoldDB" id="C1FHJ5"/>
<comment type="similarity">
    <text evidence="2">Belongs to the Tim17/Tim22/Tim23 family.</text>
</comment>
<proteinExistence type="inferred from homology"/>
<evidence type="ECO:0000256" key="7">
    <source>
        <dbReference type="ARBA" id="ARBA00041344"/>
    </source>
</evidence>
<keyword evidence="3 8" id="KW-0812">Transmembrane</keyword>
<keyword evidence="4 8" id="KW-1133">Transmembrane helix</keyword>
<evidence type="ECO:0000256" key="1">
    <source>
        <dbReference type="ARBA" id="ARBA00004141"/>
    </source>
</evidence>
<sequence length="213" mass="22852">MDVAFRRVKPGEEIPPRPKELDAWAADTATGTMAGMVYGVMRARAAEARAFDPELADIVRRRNLWMRSVHEATMGGVRFGSFVAVFSAVQLGSQSYRGDIKDMWNTVAAGAITAGATGLALPGGIAMRLQGLALGLVVGGGLCLPLGYLLQEMEKHALPISIRASKENVVDKGGKQGGRDHIADVIASVESELQSTPDIKSNSKRWFPWFRGG</sequence>
<evidence type="ECO:0000313" key="10">
    <source>
        <dbReference type="Proteomes" id="UP000002009"/>
    </source>
</evidence>
<organism evidence="9 10">
    <name type="scientific">Micromonas commoda (strain RCC299 / NOUM17 / CCMP2709)</name>
    <name type="common">Picoplanktonic green alga</name>
    <dbReference type="NCBI Taxonomy" id="296587"/>
    <lineage>
        <taxon>Eukaryota</taxon>
        <taxon>Viridiplantae</taxon>
        <taxon>Chlorophyta</taxon>
        <taxon>Mamiellophyceae</taxon>
        <taxon>Mamiellales</taxon>
        <taxon>Mamiellaceae</taxon>
        <taxon>Micromonas</taxon>
    </lineage>
</organism>
<evidence type="ECO:0000256" key="5">
    <source>
        <dbReference type="ARBA" id="ARBA00023136"/>
    </source>
</evidence>
<evidence type="ECO:0000256" key="8">
    <source>
        <dbReference type="SAM" id="Phobius"/>
    </source>
</evidence>
<accession>C1FHJ5</accession>
<dbReference type="FunCoup" id="C1FHJ5">
    <property type="interactions" value="150"/>
</dbReference>
<feature type="transmembrane region" description="Helical" evidence="8">
    <location>
        <begin position="131"/>
        <end position="150"/>
    </location>
</feature>
<evidence type="ECO:0000256" key="6">
    <source>
        <dbReference type="ARBA" id="ARBA00040778"/>
    </source>
</evidence>
<evidence type="ECO:0000256" key="4">
    <source>
        <dbReference type="ARBA" id="ARBA00022989"/>
    </source>
</evidence>
<dbReference type="Pfam" id="PF02466">
    <property type="entry name" value="Tim17"/>
    <property type="match status" value="1"/>
</dbReference>
<dbReference type="KEGG" id="mis:MICPUN_62105"/>
<comment type="subcellular location">
    <subcellularLocation>
        <location evidence="1">Membrane</location>
        <topology evidence="1">Multi-pass membrane protein</topology>
    </subcellularLocation>
</comment>
<dbReference type="Proteomes" id="UP000002009">
    <property type="component" value="Chromosome 10"/>
</dbReference>
<protein>
    <recommendedName>
        <fullName evidence="6">Complex I assembly factor TIMMDC1, mitochondrial</fullName>
    </recommendedName>
    <alternativeName>
        <fullName evidence="7">Translocase of inner mitochondrial membrane domain-containing protein 1</fullName>
    </alternativeName>
</protein>
<evidence type="ECO:0000313" key="9">
    <source>
        <dbReference type="EMBL" id="ACO69831.1"/>
    </source>
</evidence>
<dbReference type="eggNOG" id="KOG4608">
    <property type="taxonomic scope" value="Eukaryota"/>
</dbReference>
<keyword evidence="10" id="KW-1185">Reference proteome</keyword>
<name>C1FHJ5_MICCC</name>
<dbReference type="RefSeq" id="XP_002508573.1">
    <property type="nucleotide sequence ID" value="XM_002508527.1"/>
</dbReference>
<dbReference type="InterPro" id="IPR055299">
    <property type="entry name" value="TIMMDC1"/>
</dbReference>
<reference evidence="9 10" key="1">
    <citation type="journal article" date="2009" name="Science">
        <title>Green evolution and dynamic adaptations revealed by genomes of the marine picoeukaryotes Micromonas.</title>
        <authorList>
            <person name="Worden A.Z."/>
            <person name="Lee J.H."/>
            <person name="Mock T."/>
            <person name="Rouze P."/>
            <person name="Simmons M.P."/>
            <person name="Aerts A.L."/>
            <person name="Allen A.E."/>
            <person name="Cuvelier M.L."/>
            <person name="Derelle E."/>
            <person name="Everett M.V."/>
            <person name="Foulon E."/>
            <person name="Grimwood J."/>
            <person name="Gundlach H."/>
            <person name="Henrissat B."/>
            <person name="Napoli C."/>
            <person name="McDonald S.M."/>
            <person name="Parker M.S."/>
            <person name="Rombauts S."/>
            <person name="Salamov A."/>
            <person name="Von Dassow P."/>
            <person name="Badger J.H."/>
            <person name="Coutinho P.M."/>
            <person name="Demir E."/>
            <person name="Dubchak I."/>
            <person name="Gentemann C."/>
            <person name="Eikrem W."/>
            <person name="Gready J.E."/>
            <person name="John U."/>
            <person name="Lanier W."/>
            <person name="Lindquist E.A."/>
            <person name="Lucas S."/>
            <person name="Mayer K.F."/>
            <person name="Moreau H."/>
            <person name="Not F."/>
            <person name="Otillar R."/>
            <person name="Panaud O."/>
            <person name="Pangilinan J."/>
            <person name="Paulsen I."/>
            <person name="Piegu B."/>
            <person name="Poliakov A."/>
            <person name="Robbens S."/>
            <person name="Schmutz J."/>
            <person name="Toulza E."/>
            <person name="Wyss T."/>
            <person name="Zelensky A."/>
            <person name="Zhou K."/>
            <person name="Armbrust E.V."/>
            <person name="Bhattacharya D."/>
            <person name="Goodenough U.W."/>
            <person name="Van de Peer Y."/>
            <person name="Grigoriev I.V."/>
        </authorList>
    </citation>
    <scope>NUCLEOTIDE SEQUENCE [LARGE SCALE GENOMIC DNA]</scope>
    <source>
        <strain evidence="10">RCC299 / NOUM17</strain>
    </source>
</reference>